<keyword evidence="2" id="KW-1185">Reference proteome</keyword>
<dbReference type="Proteomes" id="UP000053593">
    <property type="component" value="Unassembled WGS sequence"/>
</dbReference>
<gene>
    <name evidence="1" type="ORF">GYMLUDRAFT_604599</name>
</gene>
<evidence type="ECO:0008006" key="3">
    <source>
        <dbReference type="Google" id="ProtNLM"/>
    </source>
</evidence>
<sequence>MQVYQEAKTFADKKIWGIAHEHPEVDFTVLLLPALFGPQLTPLTSSSSSLGTNDFVRMLLAPEYPPIPIGHMVDVRDAARTHKLTLNTTSIPRRDKRFIILNGTFLWKDVATLIRSKRPELAGRLPGEASVPGPQTSAPLDTSFAKEVLGIEGYISQEETFLAAVDVVIEWETKFGNGR</sequence>
<dbReference type="SUPFAM" id="SSF51735">
    <property type="entry name" value="NAD(P)-binding Rossmann-fold domains"/>
    <property type="match status" value="1"/>
</dbReference>
<protein>
    <recommendedName>
        <fullName evidence="3">NmrA-like domain-containing protein</fullName>
    </recommendedName>
</protein>
<dbReference type="InterPro" id="IPR036291">
    <property type="entry name" value="NAD(P)-bd_dom_sf"/>
</dbReference>
<evidence type="ECO:0000313" key="2">
    <source>
        <dbReference type="Proteomes" id="UP000053593"/>
    </source>
</evidence>
<organism evidence="1 2">
    <name type="scientific">Collybiopsis luxurians FD-317 M1</name>
    <dbReference type="NCBI Taxonomy" id="944289"/>
    <lineage>
        <taxon>Eukaryota</taxon>
        <taxon>Fungi</taxon>
        <taxon>Dikarya</taxon>
        <taxon>Basidiomycota</taxon>
        <taxon>Agaricomycotina</taxon>
        <taxon>Agaricomycetes</taxon>
        <taxon>Agaricomycetidae</taxon>
        <taxon>Agaricales</taxon>
        <taxon>Marasmiineae</taxon>
        <taxon>Omphalotaceae</taxon>
        <taxon>Collybiopsis</taxon>
        <taxon>Collybiopsis luxurians</taxon>
    </lineage>
</organism>
<accession>A0A0D0CW76</accession>
<reference evidence="1 2" key="1">
    <citation type="submission" date="2014-04" db="EMBL/GenBank/DDBJ databases">
        <title>Evolutionary Origins and Diversification of the Mycorrhizal Mutualists.</title>
        <authorList>
            <consortium name="DOE Joint Genome Institute"/>
            <consortium name="Mycorrhizal Genomics Consortium"/>
            <person name="Kohler A."/>
            <person name="Kuo A."/>
            <person name="Nagy L.G."/>
            <person name="Floudas D."/>
            <person name="Copeland A."/>
            <person name="Barry K.W."/>
            <person name="Cichocki N."/>
            <person name="Veneault-Fourrey C."/>
            <person name="LaButti K."/>
            <person name="Lindquist E.A."/>
            <person name="Lipzen A."/>
            <person name="Lundell T."/>
            <person name="Morin E."/>
            <person name="Murat C."/>
            <person name="Riley R."/>
            <person name="Ohm R."/>
            <person name="Sun H."/>
            <person name="Tunlid A."/>
            <person name="Henrissat B."/>
            <person name="Grigoriev I.V."/>
            <person name="Hibbett D.S."/>
            <person name="Martin F."/>
        </authorList>
    </citation>
    <scope>NUCLEOTIDE SEQUENCE [LARGE SCALE GENOMIC DNA]</scope>
    <source>
        <strain evidence="1 2">FD-317 M1</strain>
    </source>
</reference>
<dbReference type="Gene3D" id="3.40.50.720">
    <property type="entry name" value="NAD(P)-binding Rossmann-like Domain"/>
    <property type="match status" value="1"/>
</dbReference>
<dbReference type="HOGENOM" id="CLU_140489_0_0_1"/>
<proteinExistence type="predicted"/>
<dbReference type="AlphaFoldDB" id="A0A0D0CW76"/>
<name>A0A0D0CW76_9AGAR</name>
<dbReference type="OrthoDB" id="2735536at2759"/>
<evidence type="ECO:0000313" key="1">
    <source>
        <dbReference type="EMBL" id="KIK60353.1"/>
    </source>
</evidence>
<dbReference type="EMBL" id="KN834775">
    <property type="protein sequence ID" value="KIK60353.1"/>
    <property type="molecule type" value="Genomic_DNA"/>
</dbReference>